<protein>
    <recommendedName>
        <fullName evidence="4">Peptidase M24 domain-containing protein</fullName>
    </recommendedName>
</protein>
<evidence type="ECO:0000313" key="3">
    <source>
        <dbReference type="EMBL" id="GAI02054.1"/>
    </source>
</evidence>
<feature type="domain" description="Peptidase M24" evidence="1">
    <location>
        <begin position="143"/>
        <end position="242"/>
    </location>
</feature>
<dbReference type="InterPro" id="IPR029149">
    <property type="entry name" value="Creatin/AminoP/Spt16_N"/>
</dbReference>
<dbReference type="Gene3D" id="3.90.230.10">
    <property type="entry name" value="Creatinase/methionine aminopeptidase superfamily"/>
    <property type="match status" value="1"/>
</dbReference>
<evidence type="ECO:0000259" key="2">
    <source>
        <dbReference type="Pfam" id="PF01321"/>
    </source>
</evidence>
<dbReference type="AlphaFoldDB" id="X1M6T2"/>
<dbReference type="PANTHER" id="PTHR46112:SF3">
    <property type="entry name" value="AMINOPEPTIDASE YPDF"/>
    <property type="match status" value="1"/>
</dbReference>
<proteinExistence type="predicted"/>
<dbReference type="Pfam" id="PF00557">
    <property type="entry name" value="Peptidase_M24"/>
    <property type="match status" value="1"/>
</dbReference>
<dbReference type="InterPro" id="IPR050659">
    <property type="entry name" value="Peptidase_M24B"/>
</dbReference>
<dbReference type="Gene3D" id="3.40.350.10">
    <property type="entry name" value="Creatinase/prolidase N-terminal domain"/>
    <property type="match status" value="1"/>
</dbReference>
<evidence type="ECO:0008006" key="4">
    <source>
        <dbReference type="Google" id="ProtNLM"/>
    </source>
</evidence>
<dbReference type="PANTHER" id="PTHR46112">
    <property type="entry name" value="AMINOPEPTIDASE"/>
    <property type="match status" value="1"/>
</dbReference>
<dbReference type="SUPFAM" id="SSF53092">
    <property type="entry name" value="Creatinase/prolidase N-terminal domain"/>
    <property type="match status" value="1"/>
</dbReference>
<dbReference type="SUPFAM" id="SSF55920">
    <property type="entry name" value="Creatinase/aminopeptidase"/>
    <property type="match status" value="1"/>
</dbReference>
<dbReference type="InterPro" id="IPR000587">
    <property type="entry name" value="Creatinase_N"/>
</dbReference>
<dbReference type="InterPro" id="IPR036005">
    <property type="entry name" value="Creatinase/aminopeptidase-like"/>
</dbReference>
<dbReference type="Pfam" id="PF01321">
    <property type="entry name" value="Creatinase_N"/>
    <property type="match status" value="1"/>
</dbReference>
<name>X1M6T2_9ZZZZ</name>
<feature type="domain" description="Creatinase N-terminal" evidence="2">
    <location>
        <begin position="6"/>
        <end position="135"/>
    </location>
</feature>
<evidence type="ECO:0000259" key="1">
    <source>
        <dbReference type="Pfam" id="PF00557"/>
    </source>
</evidence>
<dbReference type="InterPro" id="IPR000994">
    <property type="entry name" value="Pept_M24"/>
</dbReference>
<reference evidence="3" key="1">
    <citation type="journal article" date="2014" name="Front. Microbiol.">
        <title>High frequency of phylogenetically diverse reductive dehalogenase-homologous genes in deep subseafloor sedimentary metagenomes.</title>
        <authorList>
            <person name="Kawai M."/>
            <person name="Futagami T."/>
            <person name="Toyoda A."/>
            <person name="Takaki Y."/>
            <person name="Nishi S."/>
            <person name="Hori S."/>
            <person name="Arai W."/>
            <person name="Tsubouchi T."/>
            <person name="Morono Y."/>
            <person name="Uchiyama I."/>
            <person name="Ito T."/>
            <person name="Fujiyama A."/>
            <person name="Inagaki F."/>
            <person name="Takami H."/>
        </authorList>
    </citation>
    <scope>NUCLEOTIDE SEQUENCE</scope>
    <source>
        <strain evidence="3">Expedition CK06-06</strain>
    </source>
</reference>
<sequence length="244" mass="27300">MNLKSRLHKLRQKLANKEIDAFFISQPENRYYLSGFDGSDGFLLITPQNTILATDFRYIEQAKRQAPDYEVFQIANNIADWFPRLVAELNLKRLGFEAGHITFALYQQLTDALNKAKSQLKLVSVDRLVESLRAIKEPEEIELVAKASAISDSAVEYIEDIIHIGISEKEIAWEIEKFMREQGSQTIPFESIVASGPNSALPHAQPSEHAIRSGEPIVIDIGARIGGYGSDLTRTLCLGSHDDA</sequence>
<dbReference type="EMBL" id="BARV01000785">
    <property type="protein sequence ID" value="GAI02054.1"/>
    <property type="molecule type" value="Genomic_DNA"/>
</dbReference>
<comment type="caution">
    <text evidence="3">The sequence shown here is derived from an EMBL/GenBank/DDBJ whole genome shotgun (WGS) entry which is preliminary data.</text>
</comment>
<accession>X1M6T2</accession>
<gene>
    <name evidence="3" type="ORF">S06H3_02631</name>
</gene>
<organism evidence="3">
    <name type="scientific">marine sediment metagenome</name>
    <dbReference type="NCBI Taxonomy" id="412755"/>
    <lineage>
        <taxon>unclassified sequences</taxon>
        <taxon>metagenomes</taxon>
        <taxon>ecological metagenomes</taxon>
    </lineage>
</organism>